<keyword evidence="4" id="KW-1133">Transmembrane helix</keyword>
<evidence type="ECO:0000256" key="4">
    <source>
        <dbReference type="SAM" id="Phobius"/>
    </source>
</evidence>
<keyword evidence="4" id="KW-0812">Transmembrane</keyword>
<dbReference type="Proteomes" id="UP001470023">
    <property type="component" value="Unassembled WGS sequence"/>
</dbReference>
<protein>
    <submittedName>
        <fullName evidence="5">Zf-HC2 domain-containing protein</fullName>
    </submittedName>
</protein>
<keyword evidence="2" id="KW-0804">Transcription</keyword>
<keyword evidence="6" id="KW-1185">Reference proteome</keyword>
<accession>A0ABV1UCE6</accession>
<organism evidence="5 6">
    <name type="scientific">Streptomyces sp. 900105245</name>
    <dbReference type="NCBI Taxonomy" id="3154379"/>
    <lineage>
        <taxon>Bacteria</taxon>
        <taxon>Bacillati</taxon>
        <taxon>Actinomycetota</taxon>
        <taxon>Actinomycetes</taxon>
        <taxon>Kitasatosporales</taxon>
        <taxon>Streptomycetaceae</taxon>
        <taxon>Streptomyces</taxon>
    </lineage>
</organism>
<evidence type="ECO:0000313" key="5">
    <source>
        <dbReference type="EMBL" id="MER6430980.1"/>
    </source>
</evidence>
<feature type="region of interest" description="Disordered" evidence="3">
    <location>
        <begin position="76"/>
        <end position="98"/>
    </location>
</feature>
<keyword evidence="1" id="KW-0805">Transcription regulation</keyword>
<dbReference type="RefSeq" id="WP_073899572.1">
    <property type="nucleotide sequence ID" value="NZ_JBEPAZ010000024.1"/>
</dbReference>
<name>A0ABV1UCE6_9ACTN</name>
<gene>
    <name evidence="5" type="ORF">ABT272_25070</name>
</gene>
<evidence type="ECO:0000256" key="3">
    <source>
        <dbReference type="SAM" id="MobiDB-lite"/>
    </source>
</evidence>
<dbReference type="Gene3D" id="1.10.10.1320">
    <property type="entry name" value="Anti-sigma factor, zinc-finger domain"/>
    <property type="match status" value="1"/>
</dbReference>
<sequence length="256" mass="26382">MSSDANCEKLREVGAELALGVLPGRERAEAIAHLDRCAGCREFVRQLTGIGDRLIGLLPDSEPPPGFETRVARALTQRSGSEGRRAAPAAARTPRGMRGRARRARLRVAAVAAAVTVAIGFAGWAVGTAVQEVTASAPPAVGSEPVLVGDMTSAEDGGEPVGELYAHPGSPGWLFVSVALTGPGTPHDGRVTCLLERADGTTVRAGDFPVRDGRGAWGVALPHDLTAFSGARLTAADGTLLATAELQKGRVVTPQA</sequence>
<proteinExistence type="predicted"/>
<feature type="transmembrane region" description="Helical" evidence="4">
    <location>
        <begin position="106"/>
        <end position="126"/>
    </location>
</feature>
<comment type="caution">
    <text evidence="5">The sequence shown here is derived from an EMBL/GenBank/DDBJ whole genome shotgun (WGS) entry which is preliminary data.</text>
</comment>
<evidence type="ECO:0000256" key="2">
    <source>
        <dbReference type="ARBA" id="ARBA00023163"/>
    </source>
</evidence>
<evidence type="ECO:0000256" key="1">
    <source>
        <dbReference type="ARBA" id="ARBA00023015"/>
    </source>
</evidence>
<reference evidence="5 6" key="1">
    <citation type="submission" date="2024-06" db="EMBL/GenBank/DDBJ databases">
        <title>The Natural Products Discovery Center: Release of the First 8490 Sequenced Strains for Exploring Actinobacteria Biosynthetic Diversity.</title>
        <authorList>
            <person name="Kalkreuter E."/>
            <person name="Kautsar S.A."/>
            <person name="Yang D."/>
            <person name="Bader C.D."/>
            <person name="Teijaro C.N."/>
            <person name="Fluegel L."/>
            <person name="Davis C.M."/>
            <person name="Simpson J.R."/>
            <person name="Lauterbach L."/>
            <person name="Steele A.D."/>
            <person name="Gui C."/>
            <person name="Meng S."/>
            <person name="Li G."/>
            <person name="Viehrig K."/>
            <person name="Ye F."/>
            <person name="Su P."/>
            <person name="Kiefer A.F."/>
            <person name="Nichols A."/>
            <person name="Cepeda A.J."/>
            <person name="Yan W."/>
            <person name="Fan B."/>
            <person name="Jiang Y."/>
            <person name="Adhikari A."/>
            <person name="Zheng C.-J."/>
            <person name="Schuster L."/>
            <person name="Cowan T.M."/>
            <person name="Smanski M.J."/>
            <person name="Chevrette M.G."/>
            <person name="De Carvalho L.P.S."/>
            <person name="Shen B."/>
        </authorList>
    </citation>
    <scope>NUCLEOTIDE SEQUENCE [LARGE SCALE GENOMIC DNA]</scope>
    <source>
        <strain evidence="5 6">NPDC001166</strain>
    </source>
</reference>
<evidence type="ECO:0000313" key="6">
    <source>
        <dbReference type="Proteomes" id="UP001470023"/>
    </source>
</evidence>
<dbReference type="InterPro" id="IPR041916">
    <property type="entry name" value="Anti_sigma_zinc_sf"/>
</dbReference>
<keyword evidence="4" id="KW-0472">Membrane</keyword>
<dbReference type="EMBL" id="JBEPAZ010000024">
    <property type="protein sequence ID" value="MER6430980.1"/>
    <property type="molecule type" value="Genomic_DNA"/>
</dbReference>